<evidence type="ECO:0008006" key="4">
    <source>
        <dbReference type="Google" id="ProtNLM"/>
    </source>
</evidence>
<evidence type="ECO:0000313" key="3">
    <source>
        <dbReference type="Proteomes" id="UP000584642"/>
    </source>
</evidence>
<dbReference type="RefSeq" id="WP_180286428.1">
    <property type="nucleotide sequence ID" value="NZ_JABFDB010000042.1"/>
</dbReference>
<accession>A0ABX2TM84</accession>
<keyword evidence="1" id="KW-0732">Signal</keyword>
<feature type="chain" id="PRO_5045225273" description="Secreted protein" evidence="1">
    <location>
        <begin position="23"/>
        <end position="164"/>
    </location>
</feature>
<evidence type="ECO:0000256" key="1">
    <source>
        <dbReference type="SAM" id="SignalP"/>
    </source>
</evidence>
<feature type="signal peptide" evidence="1">
    <location>
        <begin position="1"/>
        <end position="22"/>
    </location>
</feature>
<name>A0ABX2TM84_9PROT</name>
<comment type="caution">
    <text evidence="2">The sequence shown here is derived from an EMBL/GenBank/DDBJ whole genome shotgun (WGS) entry which is preliminary data.</text>
</comment>
<proteinExistence type="predicted"/>
<dbReference type="EMBL" id="JABFDB010000042">
    <property type="protein sequence ID" value="NYZ24651.1"/>
    <property type="molecule type" value="Genomic_DNA"/>
</dbReference>
<reference evidence="2 3" key="1">
    <citation type="submission" date="2020-05" db="EMBL/GenBank/DDBJ databases">
        <title>Azospirillum oleiclasticum sp. nov, a nitrogen-fixing and heavy crude oil-emulsifying bacterium isolated from the crude oil of Yumen Oilfield.</title>
        <authorList>
            <person name="Wu D."/>
            <person name="Cai M."/>
            <person name="Zhang X."/>
        </authorList>
    </citation>
    <scope>NUCLEOTIDE SEQUENCE [LARGE SCALE GENOMIC DNA]</scope>
    <source>
        <strain evidence="2 3">ROY-1-1-2</strain>
    </source>
</reference>
<sequence>MPSLPECAGFALAMAASTVAAASPVPFFREVGSVGVLCAVAAPQDLLDEGRLCGWAAAELAAGMPAGGPAVVALVRNDPRLADPGLLLVTLHAHLVPAGPDGPALLALAAGLHRARTDLGPPPLFTAPPEALPVPGGTPPEAAVRSALRRLLGTAVTGRLPRSP</sequence>
<protein>
    <recommendedName>
        <fullName evidence="4">Secreted protein</fullName>
    </recommendedName>
</protein>
<gene>
    <name evidence="2" type="ORF">HND93_33525</name>
</gene>
<evidence type="ECO:0000313" key="2">
    <source>
        <dbReference type="EMBL" id="NYZ24651.1"/>
    </source>
</evidence>
<organism evidence="2 3">
    <name type="scientific">Azospirillum oleiclasticum</name>
    <dbReference type="NCBI Taxonomy" id="2735135"/>
    <lineage>
        <taxon>Bacteria</taxon>
        <taxon>Pseudomonadati</taxon>
        <taxon>Pseudomonadota</taxon>
        <taxon>Alphaproteobacteria</taxon>
        <taxon>Rhodospirillales</taxon>
        <taxon>Azospirillaceae</taxon>
        <taxon>Azospirillum</taxon>
    </lineage>
</organism>
<keyword evidence="3" id="KW-1185">Reference proteome</keyword>
<dbReference type="Proteomes" id="UP000584642">
    <property type="component" value="Unassembled WGS sequence"/>
</dbReference>